<dbReference type="SUPFAM" id="SSF48435">
    <property type="entry name" value="Bacterial muramidases"/>
    <property type="match status" value="2"/>
</dbReference>
<keyword evidence="6" id="KW-1185">Reference proteome</keyword>
<dbReference type="InterPro" id="IPR023346">
    <property type="entry name" value="Lysozyme-like_dom_sf"/>
</dbReference>
<feature type="compositionally biased region" description="Basic residues" evidence="3">
    <location>
        <begin position="275"/>
        <end position="284"/>
    </location>
</feature>
<dbReference type="SUPFAM" id="SSF53955">
    <property type="entry name" value="Lysozyme-like"/>
    <property type="match status" value="1"/>
</dbReference>
<dbReference type="PANTHER" id="PTHR37423:SF5">
    <property type="entry name" value="SOLUBLE LYTIC MUREIN TRANSGLYCOSYLASE"/>
    <property type="match status" value="1"/>
</dbReference>
<dbReference type="GO" id="GO:0042597">
    <property type="term" value="C:periplasmic space"/>
    <property type="evidence" value="ECO:0007669"/>
    <property type="project" value="InterPro"/>
</dbReference>
<evidence type="ECO:0000256" key="1">
    <source>
        <dbReference type="ARBA" id="ARBA00007734"/>
    </source>
</evidence>
<proteinExistence type="inferred from homology"/>
<dbReference type="RefSeq" id="WP_130968973.1">
    <property type="nucleotide sequence ID" value="NZ_SIXI01000007.1"/>
</dbReference>
<evidence type="ECO:0000313" key="6">
    <source>
        <dbReference type="Proteomes" id="UP000292120"/>
    </source>
</evidence>
<dbReference type="InterPro" id="IPR008258">
    <property type="entry name" value="Transglycosylase_SLT_dom_1"/>
</dbReference>
<evidence type="ECO:0000256" key="2">
    <source>
        <dbReference type="ARBA" id="ARBA00022729"/>
    </source>
</evidence>
<dbReference type="InterPro" id="IPR008939">
    <property type="entry name" value="Lytic_TGlycosylase_superhlx_U"/>
</dbReference>
<dbReference type="EMBL" id="SIXI01000007">
    <property type="protein sequence ID" value="TBO28276.1"/>
    <property type="molecule type" value="Genomic_DNA"/>
</dbReference>
<gene>
    <name evidence="5" type="ORF">EYS42_14820</name>
</gene>
<reference evidence="5 6" key="1">
    <citation type="submission" date="2019-02" db="EMBL/GenBank/DDBJ databases">
        <title>Aquabacterium sp. strain KMB7.</title>
        <authorList>
            <person name="Chen W.-M."/>
        </authorList>
    </citation>
    <scope>NUCLEOTIDE SEQUENCE [LARGE SCALE GENOMIC DNA]</scope>
    <source>
        <strain evidence="5 6">KMB7</strain>
    </source>
</reference>
<dbReference type="OrthoDB" id="92254at2"/>
<name>A0A4Q9GZ69_9BURK</name>
<dbReference type="Proteomes" id="UP000292120">
    <property type="component" value="Unassembled WGS sequence"/>
</dbReference>
<comment type="similarity">
    <text evidence="1">Belongs to the transglycosylase Slt family.</text>
</comment>
<dbReference type="Gene3D" id="1.10.530.10">
    <property type="match status" value="1"/>
</dbReference>
<dbReference type="Gene3D" id="1.25.20.10">
    <property type="entry name" value="Bacterial muramidases"/>
    <property type="match status" value="1"/>
</dbReference>
<organism evidence="5 6">
    <name type="scientific">Aquabacterium lacunae</name>
    <dbReference type="NCBI Taxonomy" id="2528630"/>
    <lineage>
        <taxon>Bacteria</taxon>
        <taxon>Pseudomonadati</taxon>
        <taxon>Pseudomonadota</taxon>
        <taxon>Betaproteobacteria</taxon>
        <taxon>Burkholderiales</taxon>
        <taxon>Aquabacterium</taxon>
    </lineage>
</organism>
<feature type="region of interest" description="Disordered" evidence="3">
    <location>
        <begin position="736"/>
        <end position="755"/>
    </location>
</feature>
<accession>A0A4Q9GZ69</accession>
<sequence length="755" mass="83032">MRLWTFAKGRRPVLASVVMACALVVGASGLGLGASTAQAAEYSISDAREAWRLRDRARLLAARDALIAERHPLAPWADYWWASLRIVEMGPAEADEFMARWGDAYVADRFRNDWLLELGRRKDWRNFLRVQPAFRMADDREVLCLGLLARQQLGLPMEGPNDLREQARQAWLAQRDADNGCDTMAQALLAANVLQPSDVWRKLWQSMDNAMPKAISQTSRLLGEPTQQAIARLMGAPQAFLTQDQAVVPPGGAHAPGATVEPTPTKGAKASAKAQRQKNAKAGKGKQAPSRALVPPPPPVPTAHAGPVNLLALQRWAQLDPVAAAAALGQDGAARRWQLDREQQVWAWASVGRVAAGRLMPEAVRHFDRAMVMAELNEAPMPFARAWAPDTLAWAVRTGVRASTSGQSSAWPLVDFAYESMSAEQKADPAWMYWKARSLLAQSAGASVADPRRMAGREMLSRVASPHHFYGLLAAEDLNGQPLKAPSRLARPGPDEMDAARQHPGLDRALRLYEQGWRSEGAREWNYALNFQKPGGMNDRELIAAAELACSLDIWDRCINTSERTRSEFDVVTRFPLPFRREIVAAARDVGLDAAYMFGLIRQESRFQITVRSHVGAAGLMQVMPATAQWTARKLGMNDYTPDMITDRDTNLRLGAGYLKLVMDDLDGSQAMAAAAYNAGPGRPRKWREGARLETAAWAENVPFNETRDYVKKVLYNAVMYGHVLHGKSLSIKNRLGSGVGPKAPGGVPDNTELP</sequence>
<keyword evidence="2" id="KW-0732">Signal</keyword>
<dbReference type="GO" id="GO:0004553">
    <property type="term" value="F:hydrolase activity, hydrolyzing O-glycosyl compounds"/>
    <property type="evidence" value="ECO:0007669"/>
    <property type="project" value="InterPro"/>
</dbReference>
<feature type="region of interest" description="Disordered" evidence="3">
    <location>
        <begin position="247"/>
        <end position="299"/>
    </location>
</feature>
<comment type="caution">
    <text evidence="5">The sequence shown here is derived from an EMBL/GenBank/DDBJ whole genome shotgun (WGS) entry which is preliminary data.</text>
</comment>
<dbReference type="Pfam" id="PF01464">
    <property type="entry name" value="SLT"/>
    <property type="match status" value="1"/>
</dbReference>
<evidence type="ECO:0000259" key="4">
    <source>
        <dbReference type="Pfam" id="PF01464"/>
    </source>
</evidence>
<dbReference type="PANTHER" id="PTHR37423">
    <property type="entry name" value="SOLUBLE LYTIC MUREIN TRANSGLYCOSYLASE-RELATED"/>
    <property type="match status" value="1"/>
</dbReference>
<evidence type="ECO:0000256" key="3">
    <source>
        <dbReference type="SAM" id="MobiDB-lite"/>
    </source>
</evidence>
<dbReference type="CDD" id="cd13401">
    <property type="entry name" value="Slt70-like"/>
    <property type="match status" value="1"/>
</dbReference>
<evidence type="ECO:0000313" key="5">
    <source>
        <dbReference type="EMBL" id="TBO28276.1"/>
    </source>
</evidence>
<protein>
    <submittedName>
        <fullName evidence="5">Lytic transglycosylase domain-containing protein</fullName>
    </submittedName>
</protein>
<feature type="domain" description="Transglycosylase SLT" evidence="4">
    <location>
        <begin position="585"/>
        <end position="690"/>
    </location>
</feature>
<dbReference type="AlphaFoldDB" id="A0A4Q9GZ69"/>